<dbReference type="InterPro" id="IPR000873">
    <property type="entry name" value="AMP-dep_synth/lig_dom"/>
</dbReference>
<evidence type="ECO:0000259" key="5">
    <source>
        <dbReference type="Pfam" id="PF00501"/>
    </source>
</evidence>
<keyword evidence="7" id="KW-1185">Reference proteome</keyword>
<dbReference type="Gene3D" id="3.40.50.12780">
    <property type="entry name" value="N-terminal domain of ligase-like"/>
    <property type="match status" value="2"/>
</dbReference>
<evidence type="ECO:0000313" key="7">
    <source>
        <dbReference type="Proteomes" id="UP000663879"/>
    </source>
</evidence>
<evidence type="ECO:0000256" key="2">
    <source>
        <dbReference type="ARBA" id="ARBA00022832"/>
    </source>
</evidence>
<dbReference type="PROSITE" id="PS00455">
    <property type="entry name" value="AMP_BINDING"/>
    <property type="match status" value="1"/>
</dbReference>
<dbReference type="PANTHER" id="PTHR43272">
    <property type="entry name" value="LONG-CHAIN-FATTY-ACID--COA LIGASE"/>
    <property type="match status" value="1"/>
</dbReference>
<keyword evidence="1" id="KW-0436">Ligase</keyword>
<reference evidence="6" key="1">
    <citation type="submission" date="2021-02" db="EMBL/GenBank/DDBJ databases">
        <authorList>
            <person name="Nowell W R."/>
        </authorList>
    </citation>
    <scope>NUCLEOTIDE SEQUENCE</scope>
    <source>
        <strain evidence="6">Ploen Becks lab</strain>
    </source>
</reference>
<dbReference type="PANTHER" id="PTHR43272:SF32">
    <property type="entry name" value="AMP-DEPENDENT SYNTHETASE_LIGASE DOMAIN-CONTAINING PROTEIN"/>
    <property type="match status" value="1"/>
</dbReference>
<evidence type="ECO:0000256" key="1">
    <source>
        <dbReference type="ARBA" id="ARBA00022598"/>
    </source>
</evidence>
<dbReference type="AlphaFoldDB" id="A0A814EYZ8"/>
<dbReference type="Pfam" id="PF00501">
    <property type="entry name" value="AMP-binding"/>
    <property type="match status" value="2"/>
</dbReference>
<sequence>MNSIETIQTRTSNYDWKNGPDQLCPADSTMSSQLSQPVRLRLTDLDKVKYPPISIFSMFQRTVKSKPDHDALAYKPTADSEWLKFSFEEYWKMCQKAAKSLIKLGLDTSQCVSILGFNSPQWFVSLLGTIFAGGVACGIYTTISAEQIEYILRDSGSKIIIVENKQLLDKVINYKDQLGLKKIIQYSGTIENNHGGFVMASGTTGMPKAAMISHDNITYLVRYMTDAANLKKFNERFISYLPLSRIAAQIWKEFMEIGSNVHDSDLDLRIKTLAPNKCASLIYTSGTTGMPKAAMISHDNITYLVRYMADAANLKKFNERFISYLPLSHIAAQIVDTYCPLFIGGTVYFAQPDALKGSLNTTLKQVRPTFFFGVPRVWEKIQEGIEKNVKTLSGVKLNMFKWAQKVATETVMQRFNGRNSMLNPSWKLAKVLILNKVHAQLGLDECRAVYSGAAPITKETLDFFISLGIPLCETYGMSESTGPHSVGTVFSNRVTSVGPLRQCNQSKLGNKDADGSGELLVKGRHVFMGYLNDINKTLQTFDSDEWLQTGDIAKINNNFIYITGRLKELIITAGGENIAPVPVEDNVKSELPDLISNCMLVGDKKKYLVILITLKSKMDLNTMTPLDELTSECVDFLRRLGSNSRNVNDIIDNKDPIVYKAIETAIKKANDKSVSRAAKVQKFSILPKDFSLVGGELGPTLKLRRPIVAKMYSQVIDSLYADSNSNE</sequence>
<name>A0A814EYZ8_9BILA</name>
<feature type="domain" description="AMP-dependent synthetase/ligase" evidence="5">
    <location>
        <begin position="59"/>
        <end position="254"/>
    </location>
</feature>
<accession>A0A814EYZ8</accession>
<evidence type="ECO:0000256" key="3">
    <source>
        <dbReference type="ARBA" id="ARBA00023098"/>
    </source>
</evidence>
<evidence type="ECO:0000313" key="6">
    <source>
        <dbReference type="EMBL" id="CAF0978778.1"/>
    </source>
</evidence>
<dbReference type="InterPro" id="IPR042099">
    <property type="entry name" value="ANL_N_sf"/>
</dbReference>
<dbReference type="Proteomes" id="UP000663879">
    <property type="component" value="Unassembled WGS sequence"/>
</dbReference>
<organism evidence="6 7">
    <name type="scientific">Brachionus calyciflorus</name>
    <dbReference type="NCBI Taxonomy" id="104777"/>
    <lineage>
        <taxon>Eukaryota</taxon>
        <taxon>Metazoa</taxon>
        <taxon>Spiralia</taxon>
        <taxon>Gnathifera</taxon>
        <taxon>Rotifera</taxon>
        <taxon>Eurotatoria</taxon>
        <taxon>Monogononta</taxon>
        <taxon>Pseudotrocha</taxon>
        <taxon>Ploima</taxon>
        <taxon>Brachionidae</taxon>
        <taxon>Brachionus</taxon>
    </lineage>
</organism>
<evidence type="ECO:0000256" key="4">
    <source>
        <dbReference type="ARBA" id="ARBA00026121"/>
    </source>
</evidence>
<dbReference type="Pfam" id="PF23562">
    <property type="entry name" value="AMP-binding_C_3"/>
    <property type="match status" value="1"/>
</dbReference>
<keyword evidence="2" id="KW-0276">Fatty acid metabolism</keyword>
<gene>
    <name evidence="6" type="ORF">OXX778_LOCUS15308</name>
</gene>
<comment type="caution">
    <text evidence="6">The sequence shown here is derived from an EMBL/GenBank/DDBJ whole genome shotgun (WGS) entry which is preliminary data.</text>
</comment>
<dbReference type="SUPFAM" id="SSF56801">
    <property type="entry name" value="Acetyl-CoA synthetase-like"/>
    <property type="match status" value="2"/>
</dbReference>
<keyword evidence="3" id="KW-0443">Lipid metabolism</keyword>
<dbReference type="OrthoDB" id="3633556at2759"/>
<dbReference type="GO" id="GO:0004467">
    <property type="term" value="F:long-chain fatty acid-CoA ligase activity"/>
    <property type="evidence" value="ECO:0007669"/>
    <property type="project" value="UniProtKB-EC"/>
</dbReference>
<dbReference type="EMBL" id="CAJNOC010003348">
    <property type="protein sequence ID" value="CAF0978778.1"/>
    <property type="molecule type" value="Genomic_DNA"/>
</dbReference>
<dbReference type="EC" id="6.2.1.3" evidence="4"/>
<feature type="domain" description="AMP-dependent synthetase/ligase" evidence="5">
    <location>
        <begin position="270"/>
        <end position="531"/>
    </location>
</feature>
<proteinExistence type="predicted"/>
<protein>
    <recommendedName>
        <fullName evidence="4">long-chain-fatty-acid--CoA ligase</fullName>
        <ecNumber evidence="4">6.2.1.3</ecNumber>
    </recommendedName>
</protein>
<dbReference type="InterPro" id="IPR020845">
    <property type="entry name" value="AMP-binding_CS"/>
</dbReference>
<dbReference type="GO" id="GO:0016020">
    <property type="term" value="C:membrane"/>
    <property type="evidence" value="ECO:0007669"/>
    <property type="project" value="TreeGrafter"/>
</dbReference>
<dbReference type="GO" id="GO:0005783">
    <property type="term" value="C:endoplasmic reticulum"/>
    <property type="evidence" value="ECO:0007669"/>
    <property type="project" value="TreeGrafter"/>
</dbReference>